<dbReference type="SUPFAM" id="SSF46689">
    <property type="entry name" value="Homeodomain-like"/>
    <property type="match status" value="1"/>
</dbReference>
<dbReference type="InterPro" id="IPR050109">
    <property type="entry name" value="HTH-type_TetR-like_transc_reg"/>
</dbReference>
<name>E5XNJ8_SEGRC</name>
<dbReference type="GO" id="GO:0000976">
    <property type="term" value="F:transcription cis-regulatory region binding"/>
    <property type="evidence" value="ECO:0007669"/>
    <property type="project" value="TreeGrafter"/>
</dbReference>
<keyword evidence="5" id="KW-1185">Reference proteome</keyword>
<evidence type="ECO:0000256" key="1">
    <source>
        <dbReference type="ARBA" id="ARBA00023125"/>
    </source>
</evidence>
<dbReference type="InterPro" id="IPR001647">
    <property type="entry name" value="HTH_TetR"/>
</dbReference>
<reference evidence="4 5" key="1">
    <citation type="journal article" date="2011" name="Stand. Genomic Sci.">
        <title>High quality draft genome sequence of Segniliparus rugosus CDC 945(T)= (ATCC BAA-974(T)).</title>
        <authorList>
            <person name="Earl A.M."/>
            <person name="Desjardins C.A."/>
            <person name="Fitzgerald M.G."/>
            <person name="Arachchi H.M."/>
            <person name="Zeng Q."/>
            <person name="Mehta T."/>
            <person name="Griggs A."/>
            <person name="Birren B.W."/>
            <person name="Toney N.C."/>
            <person name="Carr J."/>
            <person name="Posey J."/>
            <person name="Butler W.R."/>
        </authorList>
    </citation>
    <scope>NUCLEOTIDE SEQUENCE [LARGE SCALE GENOMIC DNA]</scope>
    <source>
        <strain evidence="5">ATCC BAA-974 / DSM 45345 / CCUG 50838 / CIP 108380 / JCM 13579 / CDC 945</strain>
    </source>
</reference>
<protein>
    <recommendedName>
        <fullName evidence="3">HTH tetR-type domain-containing protein</fullName>
    </recommendedName>
</protein>
<evidence type="ECO:0000256" key="2">
    <source>
        <dbReference type="PROSITE-ProRule" id="PRU00335"/>
    </source>
</evidence>
<dbReference type="InterPro" id="IPR009057">
    <property type="entry name" value="Homeodomain-like_sf"/>
</dbReference>
<organism evidence="4 5">
    <name type="scientific">Segniliparus rugosus (strain ATCC BAA-974 / DSM 45345 / CCUG 50838 / CIP 108380 / JCM 13579 / CDC 945)</name>
    <dbReference type="NCBI Taxonomy" id="679197"/>
    <lineage>
        <taxon>Bacteria</taxon>
        <taxon>Bacillati</taxon>
        <taxon>Actinomycetota</taxon>
        <taxon>Actinomycetes</taxon>
        <taxon>Mycobacteriales</taxon>
        <taxon>Segniliparaceae</taxon>
        <taxon>Segniliparus</taxon>
    </lineage>
</organism>
<dbReference type="Gene3D" id="1.10.357.10">
    <property type="entry name" value="Tetracycline Repressor, domain 2"/>
    <property type="match status" value="1"/>
</dbReference>
<feature type="domain" description="HTH tetR-type" evidence="3">
    <location>
        <begin position="13"/>
        <end position="73"/>
    </location>
</feature>
<dbReference type="PROSITE" id="PS50977">
    <property type="entry name" value="HTH_TETR_2"/>
    <property type="match status" value="1"/>
</dbReference>
<proteinExistence type="predicted"/>
<dbReference type="PANTHER" id="PTHR30055">
    <property type="entry name" value="HTH-TYPE TRANSCRIPTIONAL REGULATOR RUTR"/>
    <property type="match status" value="1"/>
</dbReference>
<evidence type="ECO:0000313" key="5">
    <source>
        <dbReference type="Proteomes" id="UP000004816"/>
    </source>
</evidence>
<dbReference type="OrthoDB" id="3193022at2"/>
<accession>E5XNJ8</accession>
<dbReference type="HOGENOM" id="CLU_087539_3_4_11"/>
<feature type="DNA-binding region" description="H-T-H motif" evidence="2">
    <location>
        <begin position="36"/>
        <end position="55"/>
    </location>
</feature>
<comment type="caution">
    <text evidence="4">The sequence shown here is derived from an EMBL/GenBank/DDBJ whole genome shotgun (WGS) entry which is preliminary data.</text>
</comment>
<evidence type="ECO:0000259" key="3">
    <source>
        <dbReference type="PROSITE" id="PS50977"/>
    </source>
</evidence>
<evidence type="ECO:0000313" key="4">
    <source>
        <dbReference type="EMBL" id="EFV14110.1"/>
    </source>
</evidence>
<dbReference type="EMBL" id="ACZI02000003">
    <property type="protein sequence ID" value="EFV14110.1"/>
    <property type="molecule type" value="Genomic_DNA"/>
</dbReference>
<dbReference type="RefSeq" id="WP_007468480.1">
    <property type="nucleotide sequence ID" value="NZ_KI391954.1"/>
</dbReference>
<dbReference type="GO" id="GO:0003700">
    <property type="term" value="F:DNA-binding transcription factor activity"/>
    <property type="evidence" value="ECO:0007669"/>
    <property type="project" value="TreeGrafter"/>
</dbReference>
<dbReference type="PANTHER" id="PTHR30055:SF209">
    <property type="entry name" value="POSSIBLE TRANSCRIPTIONAL REGULATORY PROTEIN (PROBABLY TETR-FAMILY)"/>
    <property type="match status" value="1"/>
</dbReference>
<dbReference type="AlphaFoldDB" id="E5XNJ8"/>
<gene>
    <name evidence="4" type="ORF">HMPREF9336_01027</name>
</gene>
<dbReference type="Pfam" id="PF00440">
    <property type="entry name" value="TetR_N"/>
    <property type="match status" value="1"/>
</dbReference>
<sequence length="207" mass="22987">MTTRAQSSDPRAIKARAAILDASFKLISRRAVDTISVHDITENAKVGPATFYRHFRDRDDAVYHAVMRSFGSSLDSVEIASRSEAVDRVLQLMRFAFENANLMRNIRPSKTYELVLEAYREALRGPGGKMIEYEILTWGVEDDPALPHVIMEMMLGGLMGLIQRRLSAEAPLDEDHVVLRALRTALEATGGHRPAGLPALTWPASAN</sequence>
<keyword evidence="1 2" id="KW-0238">DNA-binding</keyword>
<dbReference type="Proteomes" id="UP000004816">
    <property type="component" value="Unassembled WGS sequence"/>
</dbReference>
<dbReference type="eggNOG" id="COG1309">
    <property type="taxonomic scope" value="Bacteria"/>
</dbReference>